<gene>
    <name evidence="1" type="ORF">SERLA73DRAFT_145064</name>
</gene>
<protein>
    <submittedName>
        <fullName evidence="1">Uncharacterized protein</fullName>
    </submittedName>
</protein>
<dbReference type="AlphaFoldDB" id="F8QCX8"/>
<dbReference type="Proteomes" id="UP000008063">
    <property type="component" value="Unassembled WGS sequence"/>
</dbReference>
<keyword evidence="2" id="KW-1185">Reference proteome</keyword>
<name>F8QCX8_SERL3</name>
<reference evidence="2" key="1">
    <citation type="journal article" date="2011" name="Science">
        <title>The plant cell wall-decomposing machinery underlies the functional diversity of forest fungi.</title>
        <authorList>
            <person name="Eastwood D.C."/>
            <person name="Floudas D."/>
            <person name="Binder M."/>
            <person name="Majcherczyk A."/>
            <person name="Schneider P."/>
            <person name="Aerts A."/>
            <person name="Asiegbu F.O."/>
            <person name="Baker S.E."/>
            <person name="Barry K."/>
            <person name="Bendiksby M."/>
            <person name="Blumentritt M."/>
            <person name="Coutinho P.M."/>
            <person name="Cullen D."/>
            <person name="de Vries R.P."/>
            <person name="Gathman A."/>
            <person name="Goodell B."/>
            <person name="Henrissat B."/>
            <person name="Ihrmark K."/>
            <person name="Kauserud H."/>
            <person name="Kohler A."/>
            <person name="LaButti K."/>
            <person name="Lapidus A."/>
            <person name="Lavin J.L."/>
            <person name="Lee Y.-H."/>
            <person name="Lindquist E."/>
            <person name="Lilly W."/>
            <person name="Lucas S."/>
            <person name="Morin E."/>
            <person name="Murat C."/>
            <person name="Oguiza J.A."/>
            <person name="Park J."/>
            <person name="Pisabarro A.G."/>
            <person name="Riley R."/>
            <person name="Rosling A."/>
            <person name="Salamov A."/>
            <person name="Schmidt O."/>
            <person name="Schmutz J."/>
            <person name="Skrede I."/>
            <person name="Stenlid J."/>
            <person name="Wiebenga A."/>
            <person name="Xie X."/>
            <person name="Kuees U."/>
            <person name="Hibbett D.S."/>
            <person name="Hoffmeister D."/>
            <person name="Hoegberg N."/>
            <person name="Martin F."/>
            <person name="Grigoriev I.V."/>
            <person name="Watkinson S.C."/>
        </authorList>
    </citation>
    <scope>NUCLEOTIDE SEQUENCE [LARGE SCALE GENOMIC DNA]</scope>
    <source>
        <strain evidence="2">strain S7.3</strain>
    </source>
</reference>
<dbReference type="InParanoid" id="F8QCX8"/>
<dbReference type="HOGENOM" id="CLU_2887199_0_0_1"/>
<dbReference type="EMBL" id="GL945490">
    <property type="protein sequence ID" value="EGN93993.1"/>
    <property type="molecule type" value="Genomic_DNA"/>
</dbReference>
<evidence type="ECO:0000313" key="2">
    <source>
        <dbReference type="Proteomes" id="UP000008063"/>
    </source>
</evidence>
<accession>F8QCX8</accession>
<feature type="non-terminal residue" evidence="1">
    <location>
        <position position="1"/>
    </location>
</feature>
<evidence type="ECO:0000313" key="1">
    <source>
        <dbReference type="EMBL" id="EGN93993.1"/>
    </source>
</evidence>
<proteinExistence type="predicted"/>
<sequence>NHWNNTSNGKKMSKYSSKLIWEKRTSLHCTQNSSRAMGEENILATHSKINPQKIVSPKEPQPQILQNKIALQNT</sequence>
<organism evidence="2">
    <name type="scientific">Serpula lacrymans var. lacrymans (strain S7.3)</name>
    <name type="common">Dry rot fungus</name>
    <dbReference type="NCBI Taxonomy" id="936435"/>
    <lineage>
        <taxon>Eukaryota</taxon>
        <taxon>Fungi</taxon>
        <taxon>Dikarya</taxon>
        <taxon>Basidiomycota</taxon>
        <taxon>Agaricomycotina</taxon>
        <taxon>Agaricomycetes</taxon>
        <taxon>Agaricomycetidae</taxon>
        <taxon>Boletales</taxon>
        <taxon>Coniophorineae</taxon>
        <taxon>Serpulaceae</taxon>
        <taxon>Serpula</taxon>
    </lineage>
</organism>